<dbReference type="Proteomes" id="UP000031602">
    <property type="component" value="Segment"/>
</dbReference>
<dbReference type="GeneID" id="24725243"/>
<dbReference type="OrthoDB" id="27923at10239"/>
<evidence type="ECO:0000313" key="1">
    <source>
        <dbReference type="EMBL" id="AIF71794.1"/>
    </source>
</evidence>
<dbReference type="EMBL" id="KM044272">
    <property type="protein sequence ID" value="AIF71794.1"/>
    <property type="molecule type" value="Genomic_DNA"/>
</dbReference>
<sequence length="71" mass="8081">MEYIDKYSSEDSTDAEVLFVLKTDCLEHGQLINFMELAKLKEEIDQLYSDEQSRLLSLSLLGDLTCDGCTI</sequence>
<evidence type="ECO:0000313" key="2">
    <source>
        <dbReference type="Proteomes" id="UP000031602"/>
    </source>
</evidence>
<keyword evidence="2" id="KW-1185">Reference proteome</keyword>
<gene>
    <name evidence="1" type="ORF">SU10_041</name>
</gene>
<reference evidence="1 2" key="1">
    <citation type="journal article" date="2014" name="PLoS ONE">
        <title>Genomic, Proteomic, Morphological, and Phylogenetic Analyses of vB_EcoP_SU10, a Podoviridae Phage with C3 Morphology.</title>
        <authorList>
            <person name="Mirzaei M.K."/>
            <person name="Eriksson H."/>
            <person name="Kasuga K."/>
            <person name="Haggard-Ljungquist E."/>
            <person name="Nilsson A.S."/>
        </authorList>
    </citation>
    <scope>NUCLEOTIDE SEQUENCE [LARGE SCALE GENOMIC DNA]</scope>
</reference>
<organism evidence="1 2">
    <name type="scientific">Escherichia phage vB_EcoP_SU10</name>
    <dbReference type="NCBI Taxonomy" id="1519788"/>
    <lineage>
        <taxon>Viruses</taxon>
        <taxon>Duplodnaviria</taxon>
        <taxon>Heunggongvirae</taxon>
        <taxon>Uroviricota</taxon>
        <taxon>Caudoviricetes</taxon>
        <taxon>Mktvariviridae</taxon>
        <taxon>Gordonclarkvirinae</taxon>
        <taxon>Kuravirus</taxon>
        <taxon>Kuravirus CHD5UKE1</taxon>
        <taxon>Kuravirus SU10</taxon>
    </lineage>
</organism>
<accession>A0A0B4N253</accession>
<dbReference type="KEGG" id="vg:24725243"/>
<name>A0A0B4N253_9CAUD</name>
<proteinExistence type="predicted"/>
<protein>
    <submittedName>
        <fullName evidence="1">Uncharacterized protein</fullName>
    </submittedName>
</protein>
<dbReference type="RefSeq" id="YP_009152892.1">
    <property type="nucleotide sequence ID" value="NC_027395.1"/>
</dbReference>